<dbReference type="HAMAP" id="MF_00983">
    <property type="entry name" value="PriA"/>
    <property type="match status" value="1"/>
</dbReference>
<dbReference type="GO" id="GO:1990077">
    <property type="term" value="C:primosome complex"/>
    <property type="evidence" value="ECO:0007669"/>
    <property type="project" value="UniProtKB-UniRule"/>
</dbReference>
<dbReference type="GO" id="GO:0008270">
    <property type="term" value="F:zinc ion binding"/>
    <property type="evidence" value="ECO:0007669"/>
    <property type="project" value="UniProtKB-UniRule"/>
</dbReference>
<evidence type="ECO:0000256" key="8">
    <source>
        <dbReference type="HAMAP-Rule" id="MF_00983"/>
    </source>
</evidence>
<feature type="binding site" evidence="8">
    <location>
        <position position="465"/>
    </location>
    <ligand>
        <name>Zn(2+)</name>
        <dbReference type="ChEBI" id="CHEBI:29105"/>
        <label>2</label>
    </ligand>
</feature>
<dbReference type="GO" id="GO:0006310">
    <property type="term" value="P:DNA recombination"/>
    <property type="evidence" value="ECO:0007669"/>
    <property type="project" value="InterPro"/>
</dbReference>
<keyword evidence="3 8" id="KW-0479">Metal-binding</keyword>
<dbReference type="GO" id="GO:0003677">
    <property type="term" value="F:DNA binding"/>
    <property type="evidence" value="ECO:0007669"/>
    <property type="project" value="UniProtKB-UniRule"/>
</dbReference>
<feature type="region of interest" description="Disordered" evidence="9">
    <location>
        <begin position="380"/>
        <end position="401"/>
    </location>
</feature>
<keyword evidence="2 8" id="KW-0235">DNA replication</keyword>
<dbReference type="InterPro" id="IPR005259">
    <property type="entry name" value="PriA"/>
</dbReference>
<comment type="caution">
    <text evidence="8">As this protein does not have any detectable helicase domains, it probably does not have helicase activity.</text>
</comment>
<comment type="cofactor">
    <cofactor evidence="8">
        <name>Zn(2+)</name>
        <dbReference type="ChEBI" id="CHEBI:29105"/>
    </cofactor>
    <text evidence="8">Binds 2 zinc ions per subunit.</text>
</comment>
<feature type="binding site" evidence="8">
    <location>
        <position position="477"/>
    </location>
    <ligand>
        <name>Zn(2+)</name>
        <dbReference type="ChEBI" id="CHEBI:29105"/>
        <label>1</label>
    </ligand>
</feature>
<keyword evidence="7 8" id="KW-0238">DNA-binding</keyword>
<dbReference type="Gene3D" id="3.40.1440.60">
    <property type="entry name" value="PriA, 3(prime) DNA-binding domain"/>
    <property type="match status" value="1"/>
</dbReference>
<dbReference type="Pfam" id="PF17764">
    <property type="entry name" value="PriA_3primeBD"/>
    <property type="match status" value="1"/>
</dbReference>
<reference evidence="11" key="2">
    <citation type="submission" date="2021-04" db="EMBL/GenBank/DDBJ databases">
        <authorList>
            <person name="Gilroy R."/>
        </authorList>
    </citation>
    <scope>NUCLEOTIDE SEQUENCE</scope>
    <source>
        <strain evidence="11">ChiGjej4B4-7305</strain>
    </source>
</reference>
<evidence type="ECO:0000256" key="2">
    <source>
        <dbReference type="ARBA" id="ARBA00022705"/>
    </source>
</evidence>
<accession>A0A9D2J4U3</accession>
<dbReference type="InterPro" id="IPR041222">
    <property type="entry name" value="PriA_3primeBD"/>
</dbReference>
<dbReference type="PANTHER" id="PTHR30580:SF0">
    <property type="entry name" value="PRIMOSOMAL PROTEIN N"/>
    <property type="match status" value="1"/>
</dbReference>
<dbReference type="GO" id="GO:0006302">
    <property type="term" value="P:double-strand break repair"/>
    <property type="evidence" value="ECO:0007669"/>
    <property type="project" value="InterPro"/>
</dbReference>
<keyword evidence="5 8" id="KW-0862">Zinc</keyword>
<dbReference type="GO" id="GO:0006270">
    <property type="term" value="P:DNA replication initiation"/>
    <property type="evidence" value="ECO:0007669"/>
    <property type="project" value="TreeGrafter"/>
</dbReference>
<keyword evidence="4 8" id="KW-0547">Nucleotide-binding</keyword>
<evidence type="ECO:0000313" key="11">
    <source>
        <dbReference type="EMBL" id="HIZ36638.1"/>
    </source>
</evidence>
<evidence type="ECO:0000256" key="9">
    <source>
        <dbReference type="SAM" id="MobiDB-lite"/>
    </source>
</evidence>
<feature type="binding site" evidence="8">
    <location>
        <position position="447"/>
    </location>
    <ligand>
        <name>Zn(2+)</name>
        <dbReference type="ChEBI" id="CHEBI:29105"/>
        <label>2</label>
    </ligand>
</feature>
<dbReference type="Gene3D" id="3.40.50.300">
    <property type="entry name" value="P-loop containing nucleotide triphosphate hydrolases"/>
    <property type="match status" value="1"/>
</dbReference>
<feature type="binding site" evidence="8">
    <location>
        <position position="438"/>
    </location>
    <ligand>
        <name>Zn(2+)</name>
        <dbReference type="ChEBI" id="CHEBI:29105"/>
        <label>1</label>
    </ligand>
</feature>
<feature type="domain" description="Primosomal protein N' 3' DNA-binding" evidence="10">
    <location>
        <begin position="30"/>
        <end position="129"/>
    </location>
</feature>
<dbReference type="InterPro" id="IPR027417">
    <property type="entry name" value="P-loop_NTPase"/>
</dbReference>
<dbReference type="AlphaFoldDB" id="A0A9D2J4U3"/>
<feature type="binding site" evidence="8">
    <location>
        <position position="441"/>
    </location>
    <ligand>
        <name>Zn(2+)</name>
        <dbReference type="ChEBI" id="CHEBI:29105"/>
        <label>1</label>
    </ligand>
</feature>
<evidence type="ECO:0000256" key="3">
    <source>
        <dbReference type="ARBA" id="ARBA00022723"/>
    </source>
</evidence>
<evidence type="ECO:0000256" key="5">
    <source>
        <dbReference type="ARBA" id="ARBA00022833"/>
    </source>
</evidence>
<evidence type="ECO:0000256" key="1">
    <source>
        <dbReference type="ARBA" id="ARBA00022515"/>
    </source>
</evidence>
<evidence type="ECO:0000256" key="7">
    <source>
        <dbReference type="ARBA" id="ARBA00023125"/>
    </source>
</evidence>
<dbReference type="GO" id="GO:0043138">
    <property type="term" value="F:3'-5' DNA helicase activity"/>
    <property type="evidence" value="ECO:0007669"/>
    <property type="project" value="TreeGrafter"/>
</dbReference>
<evidence type="ECO:0000256" key="4">
    <source>
        <dbReference type="ARBA" id="ARBA00022741"/>
    </source>
</evidence>
<feature type="binding site" evidence="8">
    <location>
        <position position="468"/>
    </location>
    <ligand>
        <name>Zn(2+)</name>
        <dbReference type="ChEBI" id="CHEBI:29105"/>
        <label>2</label>
    </ligand>
</feature>
<dbReference type="GO" id="GO:0006269">
    <property type="term" value="P:DNA replication, synthesis of primer"/>
    <property type="evidence" value="ECO:0007669"/>
    <property type="project" value="UniProtKB-KW"/>
</dbReference>
<comment type="caution">
    <text evidence="11">The sequence shown here is derived from an EMBL/GenBank/DDBJ whole genome shotgun (WGS) entry which is preliminary data.</text>
</comment>
<name>A0A9D2J4U3_9MICO</name>
<reference evidence="11" key="1">
    <citation type="journal article" date="2021" name="PeerJ">
        <title>Extensive microbial diversity within the chicken gut microbiome revealed by metagenomics and culture.</title>
        <authorList>
            <person name="Gilroy R."/>
            <person name="Ravi A."/>
            <person name="Getino M."/>
            <person name="Pursley I."/>
            <person name="Horton D.L."/>
            <person name="Alikhan N.F."/>
            <person name="Baker D."/>
            <person name="Gharbi K."/>
            <person name="Hall N."/>
            <person name="Watson M."/>
            <person name="Adriaenssens E.M."/>
            <person name="Foster-Nyarko E."/>
            <person name="Jarju S."/>
            <person name="Secka A."/>
            <person name="Antonio M."/>
            <person name="Oren A."/>
            <person name="Chaudhuri R.R."/>
            <person name="La Ragione R."/>
            <person name="Hildebrand F."/>
            <person name="Pallen M.J."/>
        </authorList>
    </citation>
    <scope>NUCLEOTIDE SEQUENCE</scope>
    <source>
        <strain evidence="11">ChiGjej4B4-7305</strain>
    </source>
</reference>
<comment type="subunit">
    <text evidence="8">Component of the replication restart primosome.</text>
</comment>
<dbReference type="PANTHER" id="PTHR30580">
    <property type="entry name" value="PRIMOSOMAL PROTEIN N"/>
    <property type="match status" value="1"/>
</dbReference>
<keyword evidence="6 8" id="KW-0067">ATP-binding</keyword>
<feature type="region of interest" description="Disordered" evidence="9">
    <location>
        <begin position="132"/>
        <end position="179"/>
    </location>
</feature>
<evidence type="ECO:0000313" key="12">
    <source>
        <dbReference type="Proteomes" id="UP000824037"/>
    </source>
</evidence>
<organism evidence="11 12">
    <name type="scientific">Candidatus Ruania gallistercoris</name>
    <dbReference type="NCBI Taxonomy" id="2838746"/>
    <lineage>
        <taxon>Bacteria</taxon>
        <taxon>Bacillati</taxon>
        <taxon>Actinomycetota</taxon>
        <taxon>Actinomycetes</taxon>
        <taxon>Micrococcales</taxon>
        <taxon>Ruaniaceae</taxon>
        <taxon>Ruania</taxon>
    </lineage>
</organism>
<feature type="binding site" evidence="8">
    <location>
        <position position="480"/>
    </location>
    <ligand>
        <name>Zn(2+)</name>
        <dbReference type="ChEBI" id="CHEBI:29105"/>
        <label>1</label>
    </ligand>
</feature>
<sequence>MCTVTDSHQPSLLDVRSAPRPQSDVAGVAQVLVDVALPHLDHTFDYAIPTKFAEQVTPGVRVKVRFAGVERDGFVLGRTRNSDHEGSLAPLRRVVSEVPVLTGAVLDLARQVAARYAGTTMDVLRMAVPPRHAQTEKSVFDKPAVTPPQWREEPDALPDPSATAGTALESSTIDSQPWAPYPGGAAFLRRIRAGESPRAVWAALPTVSPPTHPDAIDTETPATPTGPHWAEAITAAAGATRLSGRSTIVCLPDQQDVDLLSAVMTTAGLDHAVLTADQGRAARYRRFLLALAGQAHVVIGTRSAAFAPVAQLGLVVCWDDGDDLHIEPRAPYPHIRTVLALRADAAGAAALVGGFIRTPEAQLLVRDGWARSLHAPRAAVREHTPRVQAPSDVDLDREGAAGRARVPGSAIRLLRSGLSEGPVLVQVPRSGYLPVVACADCRTPARCGHCHGPLALDRQGGNARCTWCGRSQLDWRCAECGHQGVRAVRVGSRRTAEELGRAFPGVLVRTSGADGGVLPLVENSPQLVVATPGAEPRTEEGYAAGLLLDAAVFTARPELGAGIEALRRWMRAAALVRPSARVMLLGHGAPVPVQALVRWDPVGYAERELDERSELEFPPLVRMASVTGDASAVRGLTRRLELPPSGVLLGPVQTAEPEPGGEPQLQVLARVAREDGAALARTLAQAQAIRSARKESGLLRVRLDPDRLV</sequence>
<evidence type="ECO:0000259" key="10">
    <source>
        <dbReference type="Pfam" id="PF17764"/>
    </source>
</evidence>
<proteinExistence type="inferred from homology"/>
<evidence type="ECO:0000256" key="6">
    <source>
        <dbReference type="ARBA" id="ARBA00022840"/>
    </source>
</evidence>
<feature type="binding site" evidence="8">
    <location>
        <position position="450"/>
    </location>
    <ligand>
        <name>Zn(2+)</name>
        <dbReference type="ChEBI" id="CHEBI:29105"/>
        <label>2</label>
    </ligand>
</feature>
<comment type="function">
    <text evidence="8">Initiates the restart of stalled replication forks, which reloads the replicative helicase on sites other than the origin of replication. Recognizes and binds to abandoned replication forks and remodels them to uncover a helicase loading site. Promotes assembly of the primosome at these replication forks.</text>
</comment>
<comment type="similarity">
    <text evidence="8">Belongs to the helicase family. PriA subfamily.</text>
</comment>
<dbReference type="Proteomes" id="UP000824037">
    <property type="component" value="Unassembled WGS sequence"/>
</dbReference>
<dbReference type="InterPro" id="IPR042115">
    <property type="entry name" value="PriA_3primeBD_sf"/>
</dbReference>
<keyword evidence="1 8" id="KW-0639">Primosome</keyword>
<protein>
    <recommendedName>
        <fullName evidence="8">Probable replication restart protein PriA</fullName>
    </recommendedName>
    <alternativeName>
        <fullName evidence="8">Putative ATP-dependent DNA helicase PriA</fullName>
    </alternativeName>
</protein>
<gene>
    <name evidence="8" type="primary">priA</name>
    <name evidence="11" type="ORF">H9815_12740</name>
</gene>
<dbReference type="EMBL" id="DXBY01000220">
    <property type="protein sequence ID" value="HIZ36638.1"/>
    <property type="molecule type" value="Genomic_DNA"/>
</dbReference>
<dbReference type="GO" id="GO:0005524">
    <property type="term" value="F:ATP binding"/>
    <property type="evidence" value="ECO:0007669"/>
    <property type="project" value="UniProtKB-UniRule"/>
</dbReference>